<dbReference type="PANTHER" id="PTHR30537">
    <property type="entry name" value="HTH-TYPE TRANSCRIPTIONAL REGULATOR"/>
    <property type="match status" value="1"/>
</dbReference>
<evidence type="ECO:0000313" key="6">
    <source>
        <dbReference type="EMBL" id="NNG25727.1"/>
    </source>
</evidence>
<keyword evidence="2" id="KW-0805">Transcription regulation</keyword>
<dbReference type="GO" id="GO:0043565">
    <property type="term" value="F:sequence-specific DNA binding"/>
    <property type="evidence" value="ECO:0007669"/>
    <property type="project" value="TreeGrafter"/>
</dbReference>
<dbReference type="Gene3D" id="3.40.190.290">
    <property type="match status" value="1"/>
</dbReference>
<dbReference type="GO" id="GO:0003700">
    <property type="term" value="F:DNA-binding transcription factor activity"/>
    <property type="evidence" value="ECO:0007669"/>
    <property type="project" value="InterPro"/>
</dbReference>
<dbReference type="RefSeq" id="WP_171088514.1">
    <property type="nucleotide sequence ID" value="NZ_JABAIV010000013.1"/>
</dbReference>
<dbReference type="InterPro" id="IPR036390">
    <property type="entry name" value="WH_DNA-bd_sf"/>
</dbReference>
<dbReference type="FunFam" id="1.10.10.10:FF:000001">
    <property type="entry name" value="LysR family transcriptional regulator"/>
    <property type="match status" value="1"/>
</dbReference>
<dbReference type="PANTHER" id="PTHR30537:SF72">
    <property type="entry name" value="LYSR FAMILY TRANSCRIPTIONAL REGULATOR"/>
    <property type="match status" value="1"/>
</dbReference>
<dbReference type="InterPro" id="IPR000847">
    <property type="entry name" value="LysR_HTH_N"/>
</dbReference>
<accession>A0A7Y2K348</accession>
<keyword evidence="4" id="KW-0804">Transcription</keyword>
<organism evidence="6 7">
    <name type="scientific">Telluria aromaticivorans</name>
    <dbReference type="NCBI Taxonomy" id="2725995"/>
    <lineage>
        <taxon>Bacteria</taxon>
        <taxon>Pseudomonadati</taxon>
        <taxon>Pseudomonadota</taxon>
        <taxon>Betaproteobacteria</taxon>
        <taxon>Burkholderiales</taxon>
        <taxon>Oxalobacteraceae</taxon>
        <taxon>Telluria group</taxon>
        <taxon>Telluria</taxon>
    </lineage>
</organism>
<keyword evidence="7" id="KW-1185">Reference proteome</keyword>
<comment type="caution">
    <text evidence="6">The sequence shown here is derived from an EMBL/GenBank/DDBJ whole genome shotgun (WGS) entry which is preliminary data.</text>
</comment>
<dbReference type="Pfam" id="PF00126">
    <property type="entry name" value="HTH_1"/>
    <property type="match status" value="1"/>
</dbReference>
<dbReference type="EMBL" id="JABAIV010000013">
    <property type="protein sequence ID" value="NNG25727.1"/>
    <property type="molecule type" value="Genomic_DNA"/>
</dbReference>
<evidence type="ECO:0000259" key="5">
    <source>
        <dbReference type="PROSITE" id="PS50931"/>
    </source>
</evidence>
<proteinExistence type="inferred from homology"/>
<evidence type="ECO:0000256" key="3">
    <source>
        <dbReference type="ARBA" id="ARBA00023125"/>
    </source>
</evidence>
<dbReference type="PROSITE" id="PS50931">
    <property type="entry name" value="HTH_LYSR"/>
    <property type="match status" value="1"/>
</dbReference>
<evidence type="ECO:0000256" key="4">
    <source>
        <dbReference type="ARBA" id="ARBA00023163"/>
    </source>
</evidence>
<evidence type="ECO:0000256" key="2">
    <source>
        <dbReference type="ARBA" id="ARBA00023015"/>
    </source>
</evidence>
<keyword evidence="3" id="KW-0238">DNA-binding</keyword>
<dbReference type="Pfam" id="PF03466">
    <property type="entry name" value="LysR_substrate"/>
    <property type="match status" value="1"/>
</dbReference>
<dbReference type="InterPro" id="IPR005119">
    <property type="entry name" value="LysR_subst-bd"/>
</dbReference>
<evidence type="ECO:0000313" key="7">
    <source>
        <dbReference type="Proteomes" id="UP000533905"/>
    </source>
</evidence>
<dbReference type="GO" id="GO:0006351">
    <property type="term" value="P:DNA-templated transcription"/>
    <property type="evidence" value="ECO:0007669"/>
    <property type="project" value="TreeGrafter"/>
</dbReference>
<name>A0A7Y2K348_9BURK</name>
<feature type="domain" description="HTH lysR-type" evidence="5">
    <location>
        <begin position="1"/>
        <end position="59"/>
    </location>
</feature>
<dbReference type="FunFam" id="3.40.190.290:FF:000001">
    <property type="entry name" value="Transcriptional regulator, LysR family"/>
    <property type="match status" value="1"/>
</dbReference>
<dbReference type="Proteomes" id="UP000533905">
    <property type="component" value="Unassembled WGS sequence"/>
</dbReference>
<dbReference type="SUPFAM" id="SSF53850">
    <property type="entry name" value="Periplasmic binding protein-like II"/>
    <property type="match status" value="1"/>
</dbReference>
<dbReference type="Gene3D" id="1.10.10.10">
    <property type="entry name" value="Winged helix-like DNA-binding domain superfamily/Winged helix DNA-binding domain"/>
    <property type="match status" value="1"/>
</dbReference>
<dbReference type="AlphaFoldDB" id="A0A7Y2K348"/>
<dbReference type="SUPFAM" id="SSF46785">
    <property type="entry name" value="Winged helix' DNA-binding domain"/>
    <property type="match status" value="1"/>
</dbReference>
<comment type="similarity">
    <text evidence="1">Belongs to the LysR transcriptional regulatory family.</text>
</comment>
<sequence>MNDIDAIAVFLKVAELGSFSGAARQLGMPNATVSAAVSELEQDLGTRLLQRTTRRVQMTQEGEAFFGRSREVLEQVESLRGMFRSGGVDVTGRLRVDMPVGLATDLVLPHLDTFMARHPQLLVDLGSADRRVDVVRDGYDCVLRVGTLSDSNLVARHLGDFRLINCASPAYLARHGQPNNLDDLARHRLVHYDSALAGSAPCWEWLDGEETRRLPMPGALTVNSTAAYRAACLAGLGIIQAPEAGLRPLLAEGRLVEVLPQWPAAPMPLSFLYPSRRHVPARTRLFMDWVAELLAPWL</sequence>
<dbReference type="InterPro" id="IPR036388">
    <property type="entry name" value="WH-like_DNA-bd_sf"/>
</dbReference>
<dbReference type="CDD" id="cd08472">
    <property type="entry name" value="PBP2_CrgA_like_3"/>
    <property type="match status" value="1"/>
</dbReference>
<protein>
    <submittedName>
        <fullName evidence="6">LysR family transcriptional regulator</fullName>
    </submittedName>
</protein>
<dbReference type="InterPro" id="IPR058163">
    <property type="entry name" value="LysR-type_TF_proteobact-type"/>
</dbReference>
<evidence type="ECO:0000256" key="1">
    <source>
        <dbReference type="ARBA" id="ARBA00009437"/>
    </source>
</evidence>
<reference evidence="6 7" key="1">
    <citation type="submission" date="2020-04" db="EMBL/GenBank/DDBJ databases">
        <title>Massilia sp. nov., a cold adapted bacteria isolated from Arctic soil.</title>
        <authorList>
            <person name="Son J."/>
            <person name="Ka J.-O."/>
        </authorList>
    </citation>
    <scope>NUCLEOTIDE SEQUENCE [LARGE SCALE GENOMIC DNA]</scope>
    <source>
        <strain evidence="6 7">ML15P13</strain>
    </source>
</reference>
<gene>
    <name evidence="6" type="ORF">HGB41_22335</name>
</gene>